<evidence type="ECO:0000256" key="1">
    <source>
        <dbReference type="ARBA" id="ARBA00022884"/>
    </source>
</evidence>
<dbReference type="SUPFAM" id="SSF53335">
    <property type="entry name" value="S-adenosyl-L-methionine-dependent methyltransferases"/>
    <property type="match status" value="1"/>
</dbReference>
<dbReference type="PANTHER" id="PTHR32319">
    <property type="entry name" value="BACTERIAL HEMOLYSIN-LIKE PROTEIN"/>
    <property type="match status" value="1"/>
</dbReference>
<dbReference type="Proteomes" id="UP001183794">
    <property type="component" value="Unassembled WGS sequence"/>
</dbReference>
<evidence type="ECO:0000259" key="4">
    <source>
        <dbReference type="SMART" id="SM00363"/>
    </source>
</evidence>
<dbReference type="InterPro" id="IPR029063">
    <property type="entry name" value="SAM-dependent_MTases_sf"/>
</dbReference>
<dbReference type="GO" id="GO:0032259">
    <property type="term" value="P:methylation"/>
    <property type="evidence" value="ECO:0007669"/>
    <property type="project" value="UniProtKB-KW"/>
</dbReference>
<dbReference type="CDD" id="cd02440">
    <property type="entry name" value="AdoMet_MTases"/>
    <property type="match status" value="1"/>
</dbReference>
<dbReference type="Pfam" id="PF01479">
    <property type="entry name" value="S4"/>
    <property type="match status" value="1"/>
</dbReference>
<dbReference type="SMART" id="SM00363">
    <property type="entry name" value="S4"/>
    <property type="match status" value="1"/>
</dbReference>
<dbReference type="EC" id="2.1.1.226" evidence="5"/>
<evidence type="ECO:0000256" key="3">
    <source>
        <dbReference type="PROSITE-ProRule" id="PRU00182"/>
    </source>
</evidence>
<name>A0ABU2B170_9MICC</name>
<dbReference type="Gene3D" id="3.10.290.10">
    <property type="entry name" value="RNA-binding S4 domain"/>
    <property type="match status" value="1"/>
</dbReference>
<comment type="caution">
    <text evidence="5">The sequence shown here is derived from an EMBL/GenBank/DDBJ whole genome shotgun (WGS) entry which is preliminary data.</text>
</comment>
<dbReference type="GO" id="GO:0008168">
    <property type="term" value="F:methyltransferase activity"/>
    <property type="evidence" value="ECO:0007669"/>
    <property type="project" value="UniProtKB-KW"/>
</dbReference>
<dbReference type="InterPro" id="IPR002877">
    <property type="entry name" value="RNA_MeTrfase_FtsJ_dom"/>
</dbReference>
<sequence>MKRLDQVMVARQLVSSRTIAVRHIQAGEVKVNGQPVTKPATKIAADALIELTASGPQYASRAGHKLAGALDSFSNVQVTGARCLDAGASTGGFTDVLLQRGAREVIAVDVGHDQIVQRLRADPRVDVREGVNVRYLALADVGAPVDIVVSDLSFISLTLVLNALTTVSAPGAHLILMVKPQFEIGREHLPKTGVVSDPRQRRAAVLGVIEAALTHGLRPRGLAASPLPGQDGNKEFFLWATQPETSAYRQDTVNAAEWLDAQQVRWDDELG</sequence>
<keyword evidence="5" id="KW-0489">Methyltransferase</keyword>
<dbReference type="PROSITE" id="PS50889">
    <property type="entry name" value="S4"/>
    <property type="match status" value="1"/>
</dbReference>
<proteinExistence type="inferred from homology"/>
<reference evidence="5 6" key="1">
    <citation type="submission" date="2023-07" db="EMBL/GenBank/DDBJ databases">
        <title>Sequencing the genomes of 1000 actinobacteria strains.</title>
        <authorList>
            <person name="Klenk H.-P."/>
        </authorList>
    </citation>
    <scope>NUCLEOTIDE SEQUENCE [LARGE SCALE GENOMIC DNA]</scope>
    <source>
        <strain evidence="5 6">DSM 22966</strain>
    </source>
</reference>
<dbReference type="EC" id="2.1.1.227" evidence="5"/>
<comment type="similarity">
    <text evidence="2">Belongs to the TlyA family.</text>
</comment>
<dbReference type="PANTHER" id="PTHR32319:SF0">
    <property type="entry name" value="BACTERIAL HEMOLYSIN-LIKE PROTEIN"/>
    <property type="match status" value="1"/>
</dbReference>
<protein>
    <submittedName>
        <fullName evidence="5">23S rRNA (Cytidine1920-2'-O)/16S rRNA (Cytidine1409-2'-O)-methyltransferase</fullName>
        <ecNumber evidence="5">2.1.1.226</ecNumber>
        <ecNumber evidence="5">2.1.1.227</ecNumber>
    </submittedName>
</protein>
<dbReference type="InterPro" id="IPR036986">
    <property type="entry name" value="S4_RNA-bd_sf"/>
</dbReference>
<dbReference type="EMBL" id="JAVDYJ010000001">
    <property type="protein sequence ID" value="MDR7347357.1"/>
    <property type="molecule type" value="Genomic_DNA"/>
</dbReference>
<evidence type="ECO:0000313" key="5">
    <source>
        <dbReference type="EMBL" id="MDR7347357.1"/>
    </source>
</evidence>
<organism evidence="5 6">
    <name type="scientific">Enteractinococcus fodinae</name>
    <dbReference type="NCBI Taxonomy" id="684663"/>
    <lineage>
        <taxon>Bacteria</taxon>
        <taxon>Bacillati</taxon>
        <taxon>Actinomycetota</taxon>
        <taxon>Actinomycetes</taxon>
        <taxon>Micrococcales</taxon>
        <taxon>Micrococcaceae</taxon>
    </lineage>
</organism>
<dbReference type="SUPFAM" id="SSF55174">
    <property type="entry name" value="Alpha-L RNA-binding motif"/>
    <property type="match status" value="1"/>
</dbReference>
<gene>
    <name evidence="5" type="ORF">J2S62_001614</name>
</gene>
<dbReference type="RefSeq" id="WP_310173437.1">
    <property type="nucleotide sequence ID" value="NZ_BAABHE010000002.1"/>
</dbReference>
<accession>A0ABU2B170</accession>
<dbReference type="InterPro" id="IPR002942">
    <property type="entry name" value="S4_RNA-bd"/>
</dbReference>
<dbReference type="InterPro" id="IPR004538">
    <property type="entry name" value="Hemolysin_A/TlyA"/>
</dbReference>
<dbReference type="PIRSF" id="PIRSF005578">
    <property type="entry name" value="TlyA"/>
    <property type="match status" value="1"/>
</dbReference>
<keyword evidence="5" id="KW-0808">Transferase</keyword>
<dbReference type="Pfam" id="PF01728">
    <property type="entry name" value="FtsJ"/>
    <property type="match status" value="1"/>
</dbReference>
<keyword evidence="6" id="KW-1185">Reference proteome</keyword>
<evidence type="ECO:0000313" key="6">
    <source>
        <dbReference type="Proteomes" id="UP001183794"/>
    </source>
</evidence>
<dbReference type="CDD" id="cd00165">
    <property type="entry name" value="S4"/>
    <property type="match status" value="1"/>
</dbReference>
<dbReference type="NCBIfam" id="TIGR00478">
    <property type="entry name" value="tly"/>
    <property type="match status" value="1"/>
</dbReference>
<dbReference type="InterPro" id="IPR047048">
    <property type="entry name" value="TlyA"/>
</dbReference>
<feature type="domain" description="RNA-binding S4" evidence="4">
    <location>
        <begin position="2"/>
        <end position="67"/>
    </location>
</feature>
<dbReference type="Gene3D" id="3.40.50.150">
    <property type="entry name" value="Vaccinia Virus protein VP39"/>
    <property type="match status" value="1"/>
</dbReference>
<keyword evidence="1 3" id="KW-0694">RNA-binding</keyword>
<evidence type="ECO:0000256" key="2">
    <source>
        <dbReference type="ARBA" id="ARBA00029460"/>
    </source>
</evidence>